<gene>
    <name evidence="2" type="ORF">GCM10007923_09290</name>
</gene>
<evidence type="ECO:0000313" key="2">
    <source>
        <dbReference type="EMBL" id="GLR49724.1"/>
    </source>
</evidence>
<proteinExistence type="predicted"/>
<name>A0ABQ5ZAB6_9HYPH</name>
<dbReference type="Pfam" id="PF11154">
    <property type="entry name" value="DUF2934"/>
    <property type="match status" value="1"/>
</dbReference>
<accession>A0ABQ5ZAB6</accession>
<evidence type="ECO:0000256" key="1">
    <source>
        <dbReference type="SAM" id="MobiDB-lite"/>
    </source>
</evidence>
<dbReference type="InterPro" id="IPR021327">
    <property type="entry name" value="DUF2934"/>
</dbReference>
<feature type="region of interest" description="Disordered" evidence="1">
    <location>
        <begin position="62"/>
        <end position="88"/>
    </location>
</feature>
<dbReference type="EMBL" id="BSOP01000005">
    <property type="protein sequence ID" value="GLR49724.1"/>
    <property type="molecule type" value="Genomic_DNA"/>
</dbReference>
<organism evidence="2 3">
    <name type="scientific">Shinella yambaruensis</name>
    <dbReference type="NCBI Taxonomy" id="415996"/>
    <lineage>
        <taxon>Bacteria</taxon>
        <taxon>Pseudomonadati</taxon>
        <taxon>Pseudomonadota</taxon>
        <taxon>Alphaproteobacteria</taxon>
        <taxon>Hyphomicrobiales</taxon>
        <taxon>Rhizobiaceae</taxon>
        <taxon>Shinella</taxon>
    </lineage>
</organism>
<sequence>MAAEVPMDNTDRIRRRAYELWQAAGSPRGDGAEFWLQAEAEVAQTDPVLEEDTPDAAARREIEREKPDTVLKVGGRKKKPEPGGLANW</sequence>
<keyword evidence="3" id="KW-1185">Reference proteome</keyword>
<reference evidence="3" key="1">
    <citation type="journal article" date="2019" name="Int. J. Syst. Evol. Microbiol.">
        <title>The Global Catalogue of Microorganisms (GCM) 10K type strain sequencing project: providing services to taxonomists for standard genome sequencing and annotation.</title>
        <authorList>
            <consortium name="The Broad Institute Genomics Platform"/>
            <consortium name="The Broad Institute Genome Sequencing Center for Infectious Disease"/>
            <person name="Wu L."/>
            <person name="Ma J."/>
        </authorList>
    </citation>
    <scope>NUCLEOTIDE SEQUENCE [LARGE SCALE GENOMIC DNA]</scope>
    <source>
        <strain evidence="3">NBRC 102122</strain>
    </source>
</reference>
<protein>
    <recommendedName>
        <fullName evidence="4">DUF2934 domain-containing protein</fullName>
    </recommendedName>
</protein>
<evidence type="ECO:0008006" key="4">
    <source>
        <dbReference type="Google" id="ProtNLM"/>
    </source>
</evidence>
<dbReference type="Proteomes" id="UP001156702">
    <property type="component" value="Unassembled WGS sequence"/>
</dbReference>
<comment type="caution">
    <text evidence="2">The sequence shown here is derived from an EMBL/GenBank/DDBJ whole genome shotgun (WGS) entry which is preliminary data.</text>
</comment>
<evidence type="ECO:0000313" key="3">
    <source>
        <dbReference type="Proteomes" id="UP001156702"/>
    </source>
</evidence>